<dbReference type="Gene3D" id="3.20.20.100">
    <property type="entry name" value="NADP-dependent oxidoreductase domain"/>
    <property type="match status" value="1"/>
</dbReference>
<dbReference type="OMA" id="HRTSTIN"/>
<dbReference type="PaxDb" id="3880-AES76190"/>
<dbReference type="EnsemblPlants" id="AES76190">
    <property type="protein sequence ID" value="AES76190"/>
    <property type="gene ID" value="MTR_6g072650"/>
</dbReference>
<dbReference type="InterPro" id="IPR020471">
    <property type="entry name" value="AKR"/>
</dbReference>
<dbReference type="InterPro" id="IPR023210">
    <property type="entry name" value="NADP_OxRdtase_dom"/>
</dbReference>
<gene>
    <name evidence="2" type="ordered locus">MTR_6g072650</name>
</gene>
<dbReference type="EMBL" id="CM001222">
    <property type="protein sequence ID" value="AES76190.1"/>
    <property type="molecule type" value="Genomic_DNA"/>
</dbReference>
<dbReference type="AlphaFoldDB" id="G7KIH0"/>
<sequence>MGSTGITTTLSILLENATISPAVNQVEMNPSWHQEKLREFCMKKGIHVCAWSPLGAYKVFWGSNSLRWIHEQGTSVIVKSFKKERMKQNLEIFDWKLNQEELDKINKIPQCRLYKAEMFLSENGPYKSLEELWDGDP</sequence>
<proteinExistence type="predicted"/>
<evidence type="ECO:0000313" key="4">
    <source>
        <dbReference type="Proteomes" id="UP000002051"/>
    </source>
</evidence>
<keyword evidence="4" id="KW-1185">Reference proteome</keyword>
<name>G7KIH0_MEDTR</name>
<dbReference type="GO" id="GO:0004032">
    <property type="term" value="F:aldose reductase (NADPH) activity"/>
    <property type="evidence" value="ECO:0000318"/>
    <property type="project" value="GO_Central"/>
</dbReference>
<dbReference type="Pfam" id="PF00248">
    <property type="entry name" value="Aldo_ket_red"/>
    <property type="match status" value="1"/>
</dbReference>
<organism evidence="2 4">
    <name type="scientific">Medicago truncatula</name>
    <name type="common">Barrel medic</name>
    <name type="synonym">Medicago tribuloides</name>
    <dbReference type="NCBI Taxonomy" id="3880"/>
    <lineage>
        <taxon>Eukaryota</taxon>
        <taxon>Viridiplantae</taxon>
        <taxon>Streptophyta</taxon>
        <taxon>Embryophyta</taxon>
        <taxon>Tracheophyta</taxon>
        <taxon>Spermatophyta</taxon>
        <taxon>Magnoliopsida</taxon>
        <taxon>eudicotyledons</taxon>
        <taxon>Gunneridae</taxon>
        <taxon>Pentapetalae</taxon>
        <taxon>rosids</taxon>
        <taxon>fabids</taxon>
        <taxon>Fabales</taxon>
        <taxon>Fabaceae</taxon>
        <taxon>Papilionoideae</taxon>
        <taxon>50 kb inversion clade</taxon>
        <taxon>NPAAA clade</taxon>
        <taxon>Hologalegina</taxon>
        <taxon>IRL clade</taxon>
        <taxon>Trifolieae</taxon>
        <taxon>Medicago</taxon>
    </lineage>
</organism>
<dbReference type="eggNOG" id="KOG1577">
    <property type="taxonomic scope" value="Eukaryota"/>
</dbReference>
<protein>
    <submittedName>
        <fullName evidence="2">Aldo/keto reductase family oxidoreductase</fullName>
    </submittedName>
</protein>
<reference evidence="2 4" key="1">
    <citation type="journal article" date="2011" name="Nature">
        <title>The Medicago genome provides insight into the evolution of rhizobial symbioses.</title>
        <authorList>
            <person name="Young N.D."/>
            <person name="Debelle F."/>
            <person name="Oldroyd G.E."/>
            <person name="Geurts R."/>
            <person name="Cannon S.B."/>
            <person name="Udvardi M.K."/>
            <person name="Benedito V.A."/>
            <person name="Mayer K.F."/>
            <person name="Gouzy J."/>
            <person name="Schoof H."/>
            <person name="Van de Peer Y."/>
            <person name="Proost S."/>
            <person name="Cook D.R."/>
            <person name="Meyers B.C."/>
            <person name="Spannagl M."/>
            <person name="Cheung F."/>
            <person name="De Mita S."/>
            <person name="Krishnakumar V."/>
            <person name="Gundlach H."/>
            <person name="Zhou S."/>
            <person name="Mudge J."/>
            <person name="Bharti A.K."/>
            <person name="Murray J.D."/>
            <person name="Naoumkina M.A."/>
            <person name="Rosen B."/>
            <person name="Silverstein K.A."/>
            <person name="Tang H."/>
            <person name="Rombauts S."/>
            <person name="Zhao P.X."/>
            <person name="Zhou P."/>
            <person name="Barbe V."/>
            <person name="Bardou P."/>
            <person name="Bechner M."/>
            <person name="Bellec A."/>
            <person name="Berger A."/>
            <person name="Berges H."/>
            <person name="Bidwell S."/>
            <person name="Bisseling T."/>
            <person name="Choisne N."/>
            <person name="Couloux A."/>
            <person name="Denny R."/>
            <person name="Deshpande S."/>
            <person name="Dai X."/>
            <person name="Doyle J.J."/>
            <person name="Dudez A.M."/>
            <person name="Farmer A.D."/>
            <person name="Fouteau S."/>
            <person name="Franken C."/>
            <person name="Gibelin C."/>
            <person name="Gish J."/>
            <person name="Goldstein S."/>
            <person name="Gonzalez A.J."/>
            <person name="Green P.J."/>
            <person name="Hallab A."/>
            <person name="Hartog M."/>
            <person name="Hua A."/>
            <person name="Humphray S.J."/>
            <person name="Jeong D.H."/>
            <person name="Jing Y."/>
            <person name="Jocker A."/>
            <person name="Kenton S.M."/>
            <person name="Kim D.J."/>
            <person name="Klee K."/>
            <person name="Lai H."/>
            <person name="Lang C."/>
            <person name="Lin S."/>
            <person name="Macmil S.L."/>
            <person name="Magdelenat G."/>
            <person name="Matthews L."/>
            <person name="McCorrison J."/>
            <person name="Monaghan E.L."/>
            <person name="Mun J.H."/>
            <person name="Najar F.Z."/>
            <person name="Nicholson C."/>
            <person name="Noirot C."/>
            <person name="O'Bleness M."/>
            <person name="Paule C.R."/>
            <person name="Poulain J."/>
            <person name="Prion F."/>
            <person name="Qin B."/>
            <person name="Qu C."/>
            <person name="Retzel E.F."/>
            <person name="Riddle C."/>
            <person name="Sallet E."/>
            <person name="Samain S."/>
            <person name="Samson N."/>
            <person name="Sanders I."/>
            <person name="Saurat O."/>
            <person name="Scarpelli C."/>
            <person name="Schiex T."/>
            <person name="Segurens B."/>
            <person name="Severin A.J."/>
            <person name="Sherrier D.J."/>
            <person name="Shi R."/>
            <person name="Sims S."/>
            <person name="Singer S.R."/>
            <person name="Sinharoy S."/>
            <person name="Sterck L."/>
            <person name="Viollet A."/>
            <person name="Wang B.B."/>
            <person name="Wang K."/>
            <person name="Wang M."/>
            <person name="Wang X."/>
            <person name="Warfsmann J."/>
            <person name="Weissenbach J."/>
            <person name="White D.D."/>
            <person name="White J.D."/>
            <person name="Wiley G.B."/>
            <person name="Wincker P."/>
            <person name="Xing Y."/>
            <person name="Yang L."/>
            <person name="Yao Z."/>
            <person name="Ying F."/>
            <person name="Zhai J."/>
            <person name="Zhou L."/>
            <person name="Zuber A."/>
            <person name="Denarie J."/>
            <person name="Dixon R.A."/>
            <person name="May G.D."/>
            <person name="Schwartz D.C."/>
            <person name="Rogers J."/>
            <person name="Quetier F."/>
            <person name="Town C.D."/>
            <person name="Roe B.A."/>
        </authorList>
    </citation>
    <scope>NUCLEOTIDE SEQUENCE [LARGE SCALE GENOMIC DNA]</scope>
    <source>
        <strain evidence="2">A17</strain>
        <strain evidence="3 4">cv. Jemalong A17</strain>
    </source>
</reference>
<dbReference type="PANTHER" id="PTHR11732">
    <property type="entry name" value="ALDO/KETO REDUCTASE"/>
    <property type="match status" value="1"/>
</dbReference>
<accession>G7KIH0</accession>
<feature type="domain" description="NADP-dependent oxidoreductase" evidence="1">
    <location>
        <begin position="14"/>
        <end position="55"/>
    </location>
</feature>
<reference evidence="3" key="3">
    <citation type="submission" date="2015-04" db="UniProtKB">
        <authorList>
            <consortium name="EnsemblPlants"/>
        </authorList>
    </citation>
    <scope>IDENTIFICATION</scope>
    <source>
        <strain evidence="3">cv. Jemalong A17</strain>
    </source>
</reference>
<evidence type="ECO:0000313" key="3">
    <source>
        <dbReference type="EnsemblPlants" id="AES76190"/>
    </source>
</evidence>
<evidence type="ECO:0000313" key="2">
    <source>
        <dbReference type="EMBL" id="AES76190.1"/>
    </source>
</evidence>
<dbReference type="STRING" id="3880.G7KIH0"/>
<dbReference type="Proteomes" id="UP000002051">
    <property type="component" value="Chromosome 6"/>
</dbReference>
<dbReference type="InterPro" id="IPR018170">
    <property type="entry name" value="Aldo/ket_reductase_CS"/>
</dbReference>
<evidence type="ECO:0000259" key="1">
    <source>
        <dbReference type="Pfam" id="PF00248"/>
    </source>
</evidence>
<dbReference type="InterPro" id="IPR036812">
    <property type="entry name" value="NAD(P)_OxRdtase_dom_sf"/>
</dbReference>
<dbReference type="SUPFAM" id="SSF51430">
    <property type="entry name" value="NAD(P)-linked oxidoreductase"/>
    <property type="match status" value="1"/>
</dbReference>
<dbReference type="HOGENOM" id="CLU_023205_12_3_1"/>
<dbReference type="GO" id="GO:0005829">
    <property type="term" value="C:cytosol"/>
    <property type="evidence" value="ECO:0000318"/>
    <property type="project" value="GO_Central"/>
</dbReference>
<reference evidence="2 4" key="2">
    <citation type="journal article" date="2014" name="BMC Genomics">
        <title>An improved genome release (version Mt4.0) for the model legume Medicago truncatula.</title>
        <authorList>
            <person name="Tang H."/>
            <person name="Krishnakumar V."/>
            <person name="Bidwell S."/>
            <person name="Rosen B."/>
            <person name="Chan A."/>
            <person name="Zhou S."/>
            <person name="Gentzbittel L."/>
            <person name="Childs K.L."/>
            <person name="Yandell M."/>
            <person name="Gundlach H."/>
            <person name="Mayer K.F."/>
            <person name="Schwartz D.C."/>
            <person name="Town C.D."/>
        </authorList>
    </citation>
    <scope>GENOME REANNOTATION</scope>
    <source>
        <strain evidence="3 4">cv. Jemalong A17</strain>
    </source>
</reference>
<dbReference type="PROSITE" id="PS00063">
    <property type="entry name" value="ALDOKETO_REDUCTASE_3"/>
    <property type="match status" value="1"/>
</dbReference>